<dbReference type="AlphaFoldDB" id="A0AAW4PZ05"/>
<dbReference type="Pfam" id="PF11611">
    <property type="entry name" value="DUF4352"/>
    <property type="match status" value="1"/>
</dbReference>
<evidence type="ECO:0000313" key="4">
    <source>
        <dbReference type="EMBL" id="MBX0325775.1"/>
    </source>
</evidence>
<reference evidence="4 5" key="1">
    <citation type="submission" date="2021-06" db="EMBL/GenBank/DDBJ databases">
        <title>Halomicroarcula sp. a new haloarchaeum isolated from saline soil.</title>
        <authorList>
            <person name="Duran-Viseras A."/>
            <person name="Sanchez-Porro C."/>
            <person name="Ventosa A."/>
        </authorList>
    </citation>
    <scope>NUCLEOTIDE SEQUENCE [LARGE SCALE GENOMIC DNA]</scope>
    <source>
        <strain evidence="4 5">F13</strain>
    </source>
</reference>
<feature type="transmembrane region" description="Helical" evidence="2">
    <location>
        <begin position="57"/>
        <end position="84"/>
    </location>
</feature>
<protein>
    <submittedName>
        <fullName evidence="4">DUF4352 domain-containing protein</fullName>
    </submittedName>
</protein>
<dbReference type="EMBL" id="RKLR01000019">
    <property type="protein sequence ID" value="MBX0325775.1"/>
    <property type="molecule type" value="Genomic_DNA"/>
</dbReference>
<feature type="domain" description="DUF4352" evidence="3">
    <location>
        <begin position="99"/>
        <end position="229"/>
    </location>
</feature>
<evidence type="ECO:0000256" key="2">
    <source>
        <dbReference type="SAM" id="Phobius"/>
    </source>
</evidence>
<keyword evidence="5" id="KW-1185">Reference proteome</keyword>
<dbReference type="InterPro" id="IPR029051">
    <property type="entry name" value="DUF4352"/>
</dbReference>
<dbReference type="InterPro" id="IPR029050">
    <property type="entry name" value="Immunoprotect_excell_Ig-like"/>
</dbReference>
<evidence type="ECO:0000256" key="1">
    <source>
        <dbReference type="ARBA" id="ARBA00022729"/>
    </source>
</evidence>
<feature type="transmembrane region" description="Helical" evidence="2">
    <location>
        <begin position="12"/>
        <end position="45"/>
    </location>
</feature>
<organism evidence="4 5">
    <name type="scientific">Haloarcula rubra</name>
    <dbReference type="NCBI Taxonomy" id="2487747"/>
    <lineage>
        <taxon>Archaea</taxon>
        <taxon>Methanobacteriati</taxon>
        <taxon>Methanobacteriota</taxon>
        <taxon>Stenosarchaea group</taxon>
        <taxon>Halobacteria</taxon>
        <taxon>Halobacteriales</taxon>
        <taxon>Haloarculaceae</taxon>
        <taxon>Haloarcula</taxon>
    </lineage>
</organism>
<gene>
    <name evidence="4" type="ORF">EGH21_22415</name>
</gene>
<sequence length="247" mass="25821">MVEITLRNVVGYLFGLAAILAGLVFAFVSVASGVALIIAGAVALPVIRRSLDTRLDVSFSAAAVVGLVVLLTVASMGMFVAAALDGSGQSGPTGAGSDVSNVSVTAQDADPPATQSLNVVWNARAQSAVDPTPDDSLSYDAEEGQKYLVVRMQLTNNASSSIDLTPTLFRALSDGVEYEYQALFGSTSGDLRGVTLREGATFDGWVAFSIPEDTTSVELIVHQDAYYNERTAVQFEKDASMPVNVSA</sequence>
<keyword evidence="2" id="KW-1133">Transmembrane helix</keyword>
<name>A0AAW4PZ05_9EURY</name>
<keyword evidence="2" id="KW-0472">Membrane</keyword>
<accession>A0AAW4PZ05</accession>
<dbReference type="Proteomes" id="UP001430377">
    <property type="component" value="Unassembled WGS sequence"/>
</dbReference>
<dbReference type="RefSeq" id="WP_220620636.1">
    <property type="nucleotide sequence ID" value="NZ_RKLR01000019.1"/>
</dbReference>
<keyword evidence="2" id="KW-0812">Transmembrane</keyword>
<comment type="caution">
    <text evidence="4">The sequence shown here is derived from an EMBL/GenBank/DDBJ whole genome shotgun (WGS) entry which is preliminary data.</text>
</comment>
<evidence type="ECO:0000313" key="5">
    <source>
        <dbReference type="Proteomes" id="UP001430377"/>
    </source>
</evidence>
<keyword evidence="1" id="KW-0732">Signal</keyword>
<dbReference type="Gene3D" id="2.60.40.1240">
    <property type="match status" value="1"/>
</dbReference>
<proteinExistence type="predicted"/>
<evidence type="ECO:0000259" key="3">
    <source>
        <dbReference type="Pfam" id="PF11611"/>
    </source>
</evidence>